<gene>
    <name evidence="6" type="primary">gltR_5</name>
    <name evidence="6" type="ORF">SDC9_197021</name>
</gene>
<keyword evidence="2" id="KW-0805">Transcription regulation</keyword>
<dbReference type="PANTHER" id="PTHR30126">
    <property type="entry name" value="HTH-TYPE TRANSCRIPTIONAL REGULATOR"/>
    <property type="match status" value="1"/>
</dbReference>
<evidence type="ECO:0000256" key="4">
    <source>
        <dbReference type="ARBA" id="ARBA00023163"/>
    </source>
</evidence>
<evidence type="ECO:0000313" key="6">
    <source>
        <dbReference type="EMBL" id="MPN49400.1"/>
    </source>
</evidence>
<evidence type="ECO:0000256" key="2">
    <source>
        <dbReference type="ARBA" id="ARBA00023015"/>
    </source>
</evidence>
<dbReference type="GO" id="GO:0000976">
    <property type="term" value="F:transcription cis-regulatory region binding"/>
    <property type="evidence" value="ECO:0007669"/>
    <property type="project" value="TreeGrafter"/>
</dbReference>
<feature type="domain" description="LysR substrate-binding" evidence="5">
    <location>
        <begin position="3"/>
        <end position="181"/>
    </location>
</feature>
<keyword evidence="4" id="KW-0804">Transcription</keyword>
<protein>
    <submittedName>
        <fullName evidence="6">HTH-type transcriptional regulator GltR</fullName>
    </submittedName>
</protein>
<dbReference type="GO" id="GO:0006355">
    <property type="term" value="P:regulation of DNA-templated transcription"/>
    <property type="evidence" value="ECO:0007669"/>
    <property type="project" value="TreeGrafter"/>
</dbReference>
<dbReference type="Pfam" id="PF03466">
    <property type="entry name" value="LysR_substrate"/>
    <property type="match status" value="1"/>
</dbReference>
<dbReference type="AlphaFoldDB" id="A0A645IE49"/>
<accession>A0A645IE49</accession>
<evidence type="ECO:0000259" key="5">
    <source>
        <dbReference type="Pfam" id="PF03466"/>
    </source>
</evidence>
<dbReference type="CDD" id="cd05466">
    <property type="entry name" value="PBP2_LTTR_substrate"/>
    <property type="match status" value="1"/>
</dbReference>
<keyword evidence="3" id="KW-0238">DNA-binding</keyword>
<dbReference type="EMBL" id="VSSQ01112630">
    <property type="protein sequence ID" value="MPN49400.1"/>
    <property type="molecule type" value="Genomic_DNA"/>
</dbReference>
<evidence type="ECO:0000256" key="3">
    <source>
        <dbReference type="ARBA" id="ARBA00023125"/>
    </source>
</evidence>
<dbReference type="InterPro" id="IPR005119">
    <property type="entry name" value="LysR_subst-bd"/>
</dbReference>
<reference evidence="6" key="1">
    <citation type="submission" date="2019-08" db="EMBL/GenBank/DDBJ databases">
        <authorList>
            <person name="Kucharzyk K."/>
            <person name="Murdoch R.W."/>
            <person name="Higgins S."/>
            <person name="Loffler F."/>
        </authorList>
    </citation>
    <scope>NUCLEOTIDE SEQUENCE</scope>
</reference>
<comment type="caution">
    <text evidence="6">The sequence shown here is derived from an EMBL/GenBank/DDBJ whole genome shotgun (WGS) entry which is preliminary data.</text>
</comment>
<dbReference type="SUPFAM" id="SSF53850">
    <property type="entry name" value="Periplasmic binding protein-like II"/>
    <property type="match status" value="1"/>
</dbReference>
<dbReference type="PANTHER" id="PTHR30126:SF40">
    <property type="entry name" value="HTH-TYPE TRANSCRIPTIONAL REGULATOR GLTR"/>
    <property type="match status" value="1"/>
</dbReference>
<dbReference type="Gene3D" id="3.40.190.290">
    <property type="match status" value="1"/>
</dbReference>
<comment type="similarity">
    <text evidence="1">Belongs to the LysR transcriptional regulatory family.</text>
</comment>
<proteinExistence type="inferred from homology"/>
<name>A0A645IE49_9ZZZZ</name>
<organism evidence="6">
    <name type="scientific">bioreactor metagenome</name>
    <dbReference type="NCBI Taxonomy" id="1076179"/>
    <lineage>
        <taxon>unclassified sequences</taxon>
        <taxon>metagenomes</taxon>
        <taxon>ecological metagenomes</taxon>
    </lineage>
</organism>
<sequence length="186" mass="20620">MIEYRHKYPLVDIRVNTESCTRLFELLRTNDIDVALGLTGQVEQSDMTVKTLHDEIMTVVVSPLHQLANKANVGPQDLVGECLIITSEGCGYRPIVLSILREYSVTLGSIMELTSIGAIKECTACGLGIAVLPKIAVQDELKRGKLIELNWTGPKFDVKTQLIHHQDKWLSPAVRAFLTLAEHLGD</sequence>
<evidence type="ECO:0000256" key="1">
    <source>
        <dbReference type="ARBA" id="ARBA00009437"/>
    </source>
</evidence>